<evidence type="ECO:0000313" key="1">
    <source>
        <dbReference type="EMBL" id="SMD27182.1"/>
    </source>
</evidence>
<sequence>MPGPRDYGVGTERALYLLSRGTCYYPHCSEPVLRFVDDIPISNMHFTHICGANPGSARYDPAMSDAERAAFTNLVLMCKPHHDLIDRIDPGRFSVSLLHQWKKNREGDDTSALNGLNGLTETRLAELLESSFRANAPQREVTIELSGAIFYDDGLNAISVTLAAWRNTLDINPQLPVTRQAILTTVRNVGSIPSSVEGFSIDLVFDDVDGQQQVCTLSGQDSFPELNPLLPKSLNVGAPAIRWLTSFDSLRAFLPALAGHGEIGIRATASLGSGETIVTDISPISLIPLDQ</sequence>
<dbReference type="EMBL" id="FWXV01000021">
    <property type="protein sequence ID" value="SMD27182.1"/>
    <property type="molecule type" value="Genomic_DNA"/>
</dbReference>
<keyword evidence="2" id="KW-1185">Reference proteome</keyword>
<gene>
    <name evidence="1" type="ORF">SAMN05661093_10779</name>
</gene>
<name>A0A1Y5YCW5_KIBAR</name>
<reference evidence="1 2" key="1">
    <citation type="submission" date="2017-04" db="EMBL/GenBank/DDBJ databases">
        <authorList>
            <person name="Afonso C.L."/>
            <person name="Miller P.J."/>
            <person name="Scott M.A."/>
            <person name="Spackman E."/>
            <person name="Goraichik I."/>
            <person name="Dimitrov K.M."/>
            <person name="Suarez D.L."/>
            <person name="Swayne D.E."/>
        </authorList>
    </citation>
    <scope>NUCLEOTIDE SEQUENCE [LARGE SCALE GENOMIC DNA]</scope>
    <source>
        <strain evidence="1 2">DSM 43828</strain>
    </source>
</reference>
<proteinExistence type="predicted"/>
<evidence type="ECO:0008006" key="3">
    <source>
        <dbReference type="Google" id="ProtNLM"/>
    </source>
</evidence>
<dbReference type="AlphaFoldDB" id="A0A1Y5YCW5"/>
<evidence type="ECO:0000313" key="2">
    <source>
        <dbReference type="Proteomes" id="UP000192674"/>
    </source>
</evidence>
<accession>A0A1Y5YCW5</accession>
<protein>
    <recommendedName>
        <fullName evidence="3">HNH endonuclease</fullName>
    </recommendedName>
</protein>
<dbReference type="Proteomes" id="UP000192674">
    <property type="component" value="Unassembled WGS sequence"/>
</dbReference>
<organism evidence="1 2">
    <name type="scientific">Kibdelosporangium aridum</name>
    <dbReference type="NCBI Taxonomy" id="2030"/>
    <lineage>
        <taxon>Bacteria</taxon>
        <taxon>Bacillati</taxon>
        <taxon>Actinomycetota</taxon>
        <taxon>Actinomycetes</taxon>
        <taxon>Pseudonocardiales</taxon>
        <taxon>Pseudonocardiaceae</taxon>
        <taxon>Kibdelosporangium</taxon>
    </lineage>
</organism>